<organism evidence="10 11">
    <name type="scientific">Terrisporobacter petrolearius</name>
    <dbReference type="NCBI Taxonomy" id="1460447"/>
    <lineage>
        <taxon>Bacteria</taxon>
        <taxon>Bacillati</taxon>
        <taxon>Bacillota</taxon>
        <taxon>Clostridia</taxon>
        <taxon>Peptostreptococcales</taxon>
        <taxon>Peptostreptococcaceae</taxon>
        <taxon>Terrisporobacter</taxon>
    </lineage>
</organism>
<dbReference type="InterPro" id="IPR036291">
    <property type="entry name" value="NAD(P)-bd_dom_sf"/>
</dbReference>
<sequence length="327" mass="37394">MKKILITGGAGFIGSNFIRYVINKYEDYNIVNLDLLTYAGNLNSLKDLECKKNYKFVKGDISDREFILRLFEKENFEMVINFAAESHVDKSISNPSVFMQTNIVGTQVLLEACRIHGVKRYHQVSTDEVYGQLPLDKKELLFTENTSLNPSSPYSASKASADFIVNSYNNTYNMHTTISRCSNNYGPYQNCEKLIPLSITKALNNEKVPLYGSGANIRDWLHVNDHCEAIDLILHKGKIGEVYNIGGNSEKTNLEVLKCILKTLGKSEELITYVKDRAGHDLRYAIDSSKLKDELGWKPRYTFENGIIETIEWYLQNEIWWNLNKSI</sequence>
<evidence type="ECO:0000256" key="7">
    <source>
        <dbReference type="ARBA" id="ARBA00023239"/>
    </source>
</evidence>
<dbReference type="CDD" id="cd05246">
    <property type="entry name" value="dTDP_GD_SDR_e"/>
    <property type="match status" value="1"/>
</dbReference>
<feature type="domain" description="NAD(P)-binding" evidence="9">
    <location>
        <begin position="5"/>
        <end position="309"/>
    </location>
</feature>
<dbReference type="Proteomes" id="UP001477947">
    <property type="component" value="Chromosome"/>
</dbReference>
<dbReference type="GO" id="GO:0008460">
    <property type="term" value="F:dTDP-glucose 4,6-dehydratase activity"/>
    <property type="evidence" value="ECO:0007669"/>
    <property type="project" value="UniProtKB-EC"/>
</dbReference>
<evidence type="ECO:0000313" key="10">
    <source>
        <dbReference type="EMBL" id="XAM40838.1"/>
    </source>
</evidence>
<protein>
    <recommendedName>
        <fullName evidence="5 8">dTDP-glucose 4,6-dehydratase</fullName>
        <ecNumber evidence="4 8">4.2.1.46</ecNumber>
    </recommendedName>
</protein>
<evidence type="ECO:0000256" key="3">
    <source>
        <dbReference type="ARBA" id="ARBA00008178"/>
    </source>
</evidence>
<dbReference type="EMBL" id="CP154622">
    <property type="protein sequence ID" value="XAM40838.1"/>
    <property type="molecule type" value="Genomic_DNA"/>
</dbReference>
<comment type="catalytic activity">
    <reaction evidence="1 8">
        <text>dTDP-alpha-D-glucose = dTDP-4-dehydro-6-deoxy-alpha-D-glucose + H2O</text>
        <dbReference type="Rhea" id="RHEA:17221"/>
        <dbReference type="ChEBI" id="CHEBI:15377"/>
        <dbReference type="ChEBI" id="CHEBI:57477"/>
        <dbReference type="ChEBI" id="CHEBI:57649"/>
        <dbReference type="EC" id="4.2.1.46"/>
    </reaction>
</comment>
<dbReference type="Gene3D" id="3.90.25.10">
    <property type="entry name" value="UDP-galactose 4-epimerase, domain 1"/>
    <property type="match status" value="1"/>
</dbReference>
<evidence type="ECO:0000256" key="1">
    <source>
        <dbReference type="ARBA" id="ARBA00001539"/>
    </source>
</evidence>
<keyword evidence="6" id="KW-0520">NAD</keyword>
<dbReference type="InterPro" id="IPR016040">
    <property type="entry name" value="NAD(P)-bd_dom"/>
</dbReference>
<evidence type="ECO:0000256" key="4">
    <source>
        <dbReference type="ARBA" id="ARBA00011990"/>
    </source>
</evidence>
<dbReference type="Gene3D" id="3.40.50.720">
    <property type="entry name" value="NAD(P)-binding Rossmann-like Domain"/>
    <property type="match status" value="1"/>
</dbReference>
<comment type="similarity">
    <text evidence="3 8">Belongs to the NAD(P)-dependent epimerase/dehydratase family. dTDP-glucose dehydratase subfamily.</text>
</comment>
<dbReference type="SUPFAM" id="SSF51735">
    <property type="entry name" value="NAD(P)-binding Rossmann-fold domains"/>
    <property type="match status" value="1"/>
</dbReference>
<dbReference type="EC" id="4.2.1.46" evidence="4 8"/>
<dbReference type="PANTHER" id="PTHR43000">
    <property type="entry name" value="DTDP-D-GLUCOSE 4,6-DEHYDRATASE-RELATED"/>
    <property type="match status" value="1"/>
</dbReference>
<dbReference type="NCBIfam" id="TIGR01181">
    <property type="entry name" value="dTDP_gluc_dehyt"/>
    <property type="match status" value="1"/>
</dbReference>
<evidence type="ECO:0000259" key="9">
    <source>
        <dbReference type="Pfam" id="PF16363"/>
    </source>
</evidence>
<name>A0ABZ3FDW9_9FIRM</name>
<dbReference type="InterPro" id="IPR005888">
    <property type="entry name" value="dTDP_Gluc_deHydtase"/>
</dbReference>
<dbReference type="RefSeq" id="WP_343338921.1">
    <property type="nucleotide sequence ID" value="NZ_CP154622.1"/>
</dbReference>
<reference evidence="10 11" key="1">
    <citation type="submission" date="2024-04" db="EMBL/GenBank/DDBJ databases">
        <title>Isolation and characterization of novel acetogenic strains of the genera Terrisporobacter and Acetoanaerobium.</title>
        <authorList>
            <person name="Boeer T."/>
            <person name="Schueler M.A."/>
            <person name="Lueschen A."/>
            <person name="Eysell L."/>
            <person name="Droege J."/>
            <person name="Heinemann M."/>
            <person name="Engelhardt L."/>
            <person name="Basen M."/>
            <person name="Daniel R."/>
        </authorList>
    </citation>
    <scope>NUCLEOTIDE SEQUENCE [LARGE SCALE GENOMIC DNA]</scope>
    <source>
        <strain evidence="10 11">ELB</strain>
    </source>
</reference>
<evidence type="ECO:0000256" key="6">
    <source>
        <dbReference type="ARBA" id="ARBA00023027"/>
    </source>
</evidence>
<evidence type="ECO:0000256" key="2">
    <source>
        <dbReference type="ARBA" id="ARBA00001911"/>
    </source>
</evidence>
<keyword evidence="11" id="KW-1185">Reference proteome</keyword>
<evidence type="ECO:0000313" key="11">
    <source>
        <dbReference type="Proteomes" id="UP001477947"/>
    </source>
</evidence>
<comment type="cofactor">
    <cofactor evidence="2 8">
        <name>NAD(+)</name>
        <dbReference type="ChEBI" id="CHEBI:57540"/>
    </cofactor>
</comment>
<gene>
    <name evidence="10" type="primary">rffG_2</name>
    <name evidence="10" type="ORF">TPELB_11480</name>
</gene>
<proteinExistence type="inferred from homology"/>
<evidence type="ECO:0000256" key="5">
    <source>
        <dbReference type="ARBA" id="ARBA00016977"/>
    </source>
</evidence>
<dbReference type="Pfam" id="PF16363">
    <property type="entry name" value="GDP_Man_Dehyd"/>
    <property type="match status" value="1"/>
</dbReference>
<keyword evidence="7 8" id="KW-0456">Lyase</keyword>
<accession>A0ABZ3FDW9</accession>
<evidence type="ECO:0000256" key="8">
    <source>
        <dbReference type="RuleBase" id="RU004473"/>
    </source>
</evidence>